<dbReference type="Proteomes" id="UP001283361">
    <property type="component" value="Unassembled WGS sequence"/>
</dbReference>
<dbReference type="EMBL" id="JAWDGP010001500">
    <property type="protein sequence ID" value="KAK3790897.1"/>
    <property type="molecule type" value="Genomic_DNA"/>
</dbReference>
<gene>
    <name evidence="1" type="ORF">RRG08_053221</name>
</gene>
<keyword evidence="2" id="KW-1185">Reference proteome</keyword>
<reference evidence="1" key="1">
    <citation type="journal article" date="2023" name="G3 (Bethesda)">
        <title>A reference genome for the long-term kleptoplast-retaining sea slug Elysia crispata morphotype clarki.</title>
        <authorList>
            <person name="Eastman K.E."/>
            <person name="Pendleton A.L."/>
            <person name="Shaikh M.A."/>
            <person name="Suttiyut T."/>
            <person name="Ogas R."/>
            <person name="Tomko P."/>
            <person name="Gavelis G."/>
            <person name="Widhalm J.R."/>
            <person name="Wisecaver J.H."/>
        </authorList>
    </citation>
    <scope>NUCLEOTIDE SEQUENCE</scope>
    <source>
        <strain evidence="1">ECLA1</strain>
    </source>
</reference>
<dbReference type="AlphaFoldDB" id="A0AAE1AN49"/>
<feature type="non-terminal residue" evidence="1">
    <location>
        <position position="1"/>
    </location>
</feature>
<sequence length="47" mass="5379">SRRRHQSQVGGRRPGQESPIKSYYIIYGLELFIQSHKLEIPAGDGRP</sequence>
<protein>
    <submittedName>
        <fullName evidence="1">Uncharacterized protein</fullName>
    </submittedName>
</protein>
<name>A0AAE1AN49_9GAST</name>
<comment type="caution">
    <text evidence="1">The sequence shown here is derived from an EMBL/GenBank/DDBJ whole genome shotgun (WGS) entry which is preliminary data.</text>
</comment>
<accession>A0AAE1AN49</accession>
<evidence type="ECO:0000313" key="1">
    <source>
        <dbReference type="EMBL" id="KAK3790897.1"/>
    </source>
</evidence>
<proteinExistence type="predicted"/>
<organism evidence="1 2">
    <name type="scientific">Elysia crispata</name>
    <name type="common">lettuce slug</name>
    <dbReference type="NCBI Taxonomy" id="231223"/>
    <lineage>
        <taxon>Eukaryota</taxon>
        <taxon>Metazoa</taxon>
        <taxon>Spiralia</taxon>
        <taxon>Lophotrochozoa</taxon>
        <taxon>Mollusca</taxon>
        <taxon>Gastropoda</taxon>
        <taxon>Heterobranchia</taxon>
        <taxon>Euthyneura</taxon>
        <taxon>Panpulmonata</taxon>
        <taxon>Sacoglossa</taxon>
        <taxon>Placobranchoidea</taxon>
        <taxon>Plakobranchidae</taxon>
        <taxon>Elysia</taxon>
    </lineage>
</organism>
<evidence type="ECO:0000313" key="2">
    <source>
        <dbReference type="Proteomes" id="UP001283361"/>
    </source>
</evidence>